<proteinExistence type="predicted"/>
<comment type="subcellular location">
    <subcellularLocation>
        <location evidence="1">Membrane</location>
    </subcellularLocation>
</comment>
<dbReference type="EMBL" id="PIQH01000006">
    <property type="protein sequence ID" value="RUO80098.1"/>
    <property type="molecule type" value="Genomic_DNA"/>
</dbReference>
<organism evidence="12 13">
    <name type="scientific">Idiomarina tyrosinivorans</name>
    <dbReference type="NCBI Taxonomy" id="1445662"/>
    <lineage>
        <taxon>Bacteria</taxon>
        <taxon>Pseudomonadati</taxon>
        <taxon>Pseudomonadota</taxon>
        <taxon>Gammaproteobacteria</taxon>
        <taxon>Alteromonadales</taxon>
        <taxon>Idiomarinaceae</taxon>
        <taxon>Idiomarina</taxon>
    </lineage>
</organism>
<evidence type="ECO:0000259" key="11">
    <source>
        <dbReference type="PROSITE" id="PS51007"/>
    </source>
</evidence>
<evidence type="ECO:0000256" key="10">
    <source>
        <dbReference type="SAM" id="SignalP"/>
    </source>
</evidence>
<feature type="domain" description="Cytochrome c" evidence="11">
    <location>
        <begin position="36"/>
        <end position="183"/>
    </location>
</feature>
<protein>
    <submittedName>
        <fullName evidence="12">Cytochrome c1</fullName>
    </submittedName>
</protein>
<keyword evidence="6 8" id="KW-0408">Iron</keyword>
<dbReference type="OrthoDB" id="9798864at2"/>
<keyword evidence="2 8" id="KW-0349">Heme</keyword>
<keyword evidence="10" id="KW-0732">Signal</keyword>
<dbReference type="PROSITE" id="PS51007">
    <property type="entry name" value="CYTC"/>
    <property type="match status" value="1"/>
</dbReference>
<dbReference type="GO" id="GO:0020037">
    <property type="term" value="F:heme binding"/>
    <property type="evidence" value="ECO:0007669"/>
    <property type="project" value="InterPro"/>
</dbReference>
<evidence type="ECO:0000256" key="9">
    <source>
        <dbReference type="SAM" id="Phobius"/>
    </source>
</evidence>
<feature type="transmembrane region" description="Helical" evidence="9">
    <location>
        <begin position="217"/>
        <end position="235"/>
    </location>
</feature>
<dbReference type="SUPFAM" id="SSF46626">
    <property type="entry name" value="Cytochrome c"/>
    <property type="match status" value="1"/>
</dbReference>
<dbReference type="InterPro" id="IPR002326">
    <property type="entry name" value="Cyt_c1"/>
</dbReference>
<feature type="binding site" description="covalent" evidence="8">
    <location>
        <position position="52"/>
    </location>
    <ligand>
        <name>heme c</name>
        <dbReference type="ChEBI" id="CHEBI:61717"/>
    </ligand>
</feature>
<dbReference type="PRINTS" id="PR00603">
    <property type="entry name" value="CYTOCHROMEC1"/>
</dbReference>
<keyword evidence="3 9" id="KW-0812">Transmembrane</keyword>
<evidence type="ECO:0000256" key="2">
    <source>
        <dbReference type="ARBA" id="ARBA00022617"/>
    </source>
</evidence>
<keyword evidence="7 9" id="KW-0472">Membrane</keyword>
<dbReference type="Proteomes" id="UP000287996">
    <property type="component" value="Unassembled WGS sequence"/>
</dbReference>
<keyword evidence="5 9" id="KW-1133">Transmembrane helix</keyword>
<keyword evidence="4 8" id="KW-0479">Metal-binding</keyword>
<dbReference type="InterPro" id="IPR009056">
    <property type="entry name" value="Cyt_c-like_dom"/>
</dbReference>
<dbReference type="PANTHER" id="PTHR10266:SF3">
    <property type="entry name" value="CYTOCHROME C1, HEME PROTEIN, MITOCHONDRIAL"/>
    <property type="match status" value="1"/>
</dbReference>
<dbReference type="GO" id="GO:0046872">
    <property type="term" value="F:metal ion binding"/>
    <property type="evidence" value="ECO:0007669"/>
    <property type="project" value="UniProtKB-KW"/>
</dbReference>
<dbReference type="GO" id="GO:0016020">
    <property type="term" value="C:membrane"/>
    <property type="evidence" value="ECO:0007669"/>
    <property type="project" value="UniProtKB-SubCell"/>
</dbReference>
<dbReference type="PANTHER" id="PTHR10266">
    <property type="entry name" value="CYTOCHROME C1"/>
    <property type="match status" value="1"/>
</dbReference>
<dbReference type="AlphaFoldDB" id="A0A432ZQI4"/>
<evidence type="ECO:0000256" key="5">
    <source>
        <dbReference type="ARBA" id="ARBA00022989"/>
    </source>
</evidence>
<evidence type="ECO:0000256" key="6">
    <source>
        <dbReference type="ARBA" id="ARBA00023004"/>
    </source>
</evidence>
<dbReference type="InterPro" id="IPR036909">
    <property type="entry name" value="Cyt_c-like_dom_sf"/>
</dbReference>
<dbReference type="Pfam" id="PF02167">
    <property type="entry name" value="Cytochrom_C1"/>
    <property type="match status" value="1"/>
</dbReference>
<dbReference type="GO" id="GO:0009055">
    <property type="term" value="F:electron transfer activity"/>
    <property type="evidence" value="ECO:0007669"/>
    <property type="project" value="InterPro"/>
</dbReference>
<evidence type="ECO:0000256" key="1">
    <source>
        <dbReference type="ARBA" id="ARBA00004370"/>
    </source>
</evidence>
<reference evidence="12 13" key="1">
    <citation type="journal article" date="2011" name="Front. Microbiol.">
        <title>Genomic signatures of strain selection and enhancement in Bacillus atrophaeus var. globigii, a historical biowarfare simulant.</title>
        <authorList>
            <person name="Gibbons H.S."/>
            <person name="Broomall S.M."/>
            <person name="McNew L.A."/>
            <person name="Daligault H."/>
            <person name="Chapman C."/>
            <person name="Bruce D."/>
            <person name="Karavis M."/>
            <person name="Krepps M."/>
            <person name="McGregor P.A."/>
            <person name="Hong C."/>
            <person name="Park K.H."/>
            <person name="Akmal A."/>
            <person name="Feldman A."/>
            <person name="Lin J.S."/>
            <person name="Chang W.E."/>
            <person name="Higgs B.W."/>
            <person name="Demirev P."/>
            <person name="Lindquist J."/>
            <person name="Liem A."/>
            <person name="Fochler E."/>
            <person name="Read T.D."/>
            <person name="Tapia R."/>
            <person name="Johnson S."/>
            <person name="Bishop-Lilly K.A."/>
            <person name="Detter C."/>
            <person name="Han C."/>
            <person name="Sozhamannan S."/>
            <person name="Rosenzweig C.N."/>
            <person name="Skowronski E.W."/>
        </authorList>
    </citation>
    <scope>NUCLEOTIDE SEQUENCE [LARGE SCALE GENOMIC DNA]</scope>
    <source>
        <strain evidence="12 13">CC-PW-9</strain>
    </source>
</reference>
<accession>A0A432ZQI4</accession>
<feature type="binding site" description="covalent" evidence="8">
    <location>
        <position position="49"/>
    </location>
    <ligand>
        <name>heme c</name>
        <dbReference type="ChEBI" id="CHEBI:61717"/>
    </ligand>
</feature>
<evidence type="ECO:0000256" key="4">
    <source>
        <dbReference type="ARBA" id="ARBA00022723"/>
    </source>
</evidence>
<evidence type="ECO:0000256" key="7">
    <source>
        <dbReference type="ARBA" id="ARBA00023136"/>
    </source>
</evidence>
<evidence type="ECO:0000313" key="13">
    <source>
        <dbReference type="Proteomes" id="UP000287996"/>
    </source>
</evidence>
<name>A0A432ZQI4_9GAMM</name>
<evidence type="ECO:0000256" key="3">
    <source>
        <dbReference type="ARBA" id="ARBA00022692"/>
    </source>
</evidence>
<dbReference type="Gene3D" id="1.10.760.10">
    <property type="entry name" value="Cytochrome c-like domain"/>
    <property type="match status" value="1"/>
</dbReference>
<evidence type="ECO:0000313" key="12">
    <source>
        <dbReference type="EMBL" id="RUO80098.1"/>
    </source>
</evidence>
<feature type="chain" id="PRO_5019048426" evidence="10">
    <location>
        <begin position="19"/>
        <end position="244"/>
    </location>
</feature>
<feature type="signal peptide" evidence="10">
    <location>
        <begin position="1"/>
        <end position="18"/>
    </location>
</feature>
<keyword evidence="13" id="KW-1185">Reference proteome</keyword>
<feature type="binding site" description="covalent" evidence="8">
    <location>
        <position position="53"/>
    </location>
    <ligand>
        <name>heme c</name>
        <dbReference type="ChEBI" id="CHEBI:61717"/>
    </ligand>
</feature>
<evidence type="ECO:0000256" key="8">
    <source>
        <dbReference type="PIRSR" id="PIRSR602326-1"/>
    </source>
</evidence>
<gene>
    <name evidence="12" type="ORF">CWI84_07295</name>
</gene>
<comment type="cofactor">
    <cofactor evidence="8">
        <name>heme c</name>
        <dbReference type="ChEBI" id="CHEBI:61717"/>
    </cofactor>
    <text evidence="8">Binds 1 heme c group covalently per subunit.</text>
</comment>
<dbReference type="RefSeq" id="WP_126841935.1">
    <property type="nucleotide sequence ID" value="NZ_PIQH01000006.1"/>
</dbReference>
<comment type="caution">
    <text evidence="12">The sequence shown here is derived from an EMBL/GenBank/DDBJ whole genome shotgun (WGS) entry which is preliminary data.</text>
</comment>
<sequence>MRQFLLALLAVIPALAFASESDIPLDEAKVDLHNKASLQRGAQLFMNYCLGCHSLKYQRYNQTFEDLGIPEELGQKYLQFTGHKKGDLITNNMPAEEAGKWFGNPPPDLTNVIRVRGKDWVYTYLRSFYVDDSRPWGVNNVVFPNVGMPHVLQELQGVPTKAYEERMVDGEMKDVYVGLKSDGSGRLSPSEYDQATLDITNFLVYMAEPMKLEQRRIGWYVFGFLLVFTILAWLLKKEFWKDLK</sequence>